<dbReference type="EMBL" id="LCPK01000048">
    <property type="protein sequence ID" value="KKU95577.1"/>
    <property type="molecule type" value="Genomic_DNA"/>
</dbReference>
<proteinExistence type="predicted"/>
<name>A0A0G1UMY1_9BACT</name>
<reference evidence="1 2" key="1">
    <citation type="journal article" date="2015" name="Nature">
        <title>rRNA introns, odd ribosomes, and small enigmatic genomes across a large radiation of phyla.</title>
        <authorList>
            <person name="Brown C.T."/>
            <person name="Hug L.A."/>
            <person name="Thomas B.C."/>
            <person name="Sharon I."/>
            <person name="Castelle C.J."/>
            <person name="Singh A."/>
            <person name="Wilkins M.J."/>
            <person name="Williams K.H."/>
            <person name="Banfield J.F."/>
        </authorList>
    </citation>
    <scope>NUCLEOTIDE SEQUENCE [LARGE SCALE GENOMIC DNA]</scope>
</reference>
<gene>
    <name evidence="1" type="ORF">UY28_C0048G0006</name>
</gene>
<protein>
    <submittedName>
        <fullName evidence="1">Uncharacterized protein</fullName>
    </submittedName>
</protein>
<organism evidence="1 2">
    <name type="scientific">Candidatus Amesbacteria bacterium GW2011_GWB1_48_13</name>
    <dbReference type="NCBI Taxonomy" id="1618362"/>
    <lineage>
        <taxon>Bacteria</taxon>
        <taxon>Candidatus Amesiibacteriota</taxon>
    </lineage>
</organism>
<dbReference type="AlphaFoldDB" id="A0A0G1UMY1"/>
<accession>A0A0G1UMY1</accession>
<comment type="caution">
    <text evidence="1">The sequence shown here is derived from an EMBL/GenBank/DDBJ whole genome shotgun (WGS) entry which is preliminary data.</text>
</comment>
<dbReference type="Proteomes" id="UP000034694">
    <property type="component" value="Unassembled WGS sequence"/>
</dbReference>
<evidence type="ECO:0000313" key="1">
    <source>
        <dbReference type="EMBL" id="KKU95577.1"/>
    </source>
</evidence>
<evidence type="ECO:0000313" key="2">
    <source>
        <dbReference type="Proteomes" id="UP000034694"/>
    </source>
</evidence>
<sequence>MYTEHGITKNRKQLVQDIRDRRCQIWFARKDGEAIASAALVSQSDGSAEVGRAVSTEKGLGGLLMLMAAKEHLSTSASPLVAEVRVADEYLGVPSGEATETICLKHLGLTPHALVPAFNHGSPVRQEQFLFSSSQPITVAETVALPEDRHSSNLIRSTAIALAENRFHKKIRIEACSNHRAPLGWDVAMTSPFSVAVPCRKSGINLEKTIAFTESQSAFTLLPIEATPAAVGAITECLNLGFVPCGVDRNLGENGHPVLLLGRLKRNILLAPIKLNTGAVPVEEAKAINRIDKAFRQGN</sequence>